<reference evidence="1 2" key="1">
    <citation type="submission" date="2018-12" db="EMBL/GenBank/DDBJ databases">
        <authorList>
            <consortium name="Pathogen Informatics"/>
        </authorList>
    </citation>
    <scope>NUCLEOTIDE SEQUENCE [LARGE SCALE GENOMIC DNA]</scope>
    <source>
        <strain evidence="1 2">NCTC8196</strain>
    </source>
</reference>
<evidence type="ECO:0008006" key="3">
    <source>
        <dbReference type="Google" id="ProtNLM"/>
    </source>
</evidence>
<dbReference type="Proteomes" id="UP000277464">
    <property type="component" value="Chromosome"/>
</dbReference>
<organism evidence="1 2">
    <name type="scientific">Escherichia marmotae</name>
    <dbReference type="NCBI Taxonomy" id="1499973"/>
    <lineage>
        <taxon>Bacteria</taxon>
        <taxon>Pseudomonadati</taxon>
        <taxon>Pseudomonadota</taxon>
        <taxon>Gammaproteobacteria</taxon>
        <taxon>Enterobacterales</taxon>
        <taxon>Enterobacteriaceae</taxon>
        <taxon>Escherichia</taxon>
    </lineage>
</organism>
<evidence type="ECO:0000313" key="1">
    <source>
        <dbReference type="EMBL" id="VED74330.1"/>
    </source>
</evidence>
<dbReference type="EMBL" id="LR134270">
    <property type="protein sequence ID" value="VED74330.1"/>
    <property type="molecule type" value="Genomic_DNA"/>
</dbReference>
<proteinExistence type="predicted"/>
<dbReference type="AlphaFoldDB" id="A0A7Z8ZNA0"/>
<dbReference type="RefSeq" id="WP_016248327.1">
    <property type="nucleotide sequence ID" value="NZ_JAACNP010000022.1"/>
</dbReference>
<name>A0A7Z8ZNA0_9ESCH</name>
<sequence length="179" mass="21021">MGFYYLSSMEWNGDLISFPDSKGRLFDFFIQDKGDGLFLQYTKPKGIAQENFSVERMKNADYLPAVTGIPIFSVRAKKILEMRIPGKINFYECVIDCKGNDNIFFMGKVNDYLPLISQSESLFRKLSDNRDVIFKPFFDYKEPFFIARDNTYRNYLVVSEEFVKICKEENIRMIDFLSC</sequence>
<gene>
    <name evidence="1" type="ORF">NCTC8196_00993</name>
</gene>
<protein>
    <recommendedName>
        <fullName evidence="3">Immunity protein 43 domain-containing protein</fullName>
    </recommendedName>
</protein>
<accession>A0A7Z8ZNA0</accession>
<evidence type="ECO:0000313" key="2">
    <source>
        <dbReference type="Proteomes" id="UP000277464"/>
    </source>
</evidence>